<evidence type="ECO:0000256" key="4">
    <source>
        <dbReference type="ARBA" id="ARBA00023163"/>
    </source>
</evidence>
<evidence type="ECO:0000256" key="1">
    <source>
        <dbReference type="ARBA" id="ARBA00010641"/>
    </source>
</evidence>
<comment type="similarity">
    <text evidence="1">Belongs to the sigma-70 factor family. ECF subfamily.</text>
</comment>
<dbReference type="Pfam" id="PF08281">
    <property type="entry name" value="Sigma70_r4_2"/>
    <property type="match status" value="1"/>
</dbReference>
<protein>
    <submittedName>
        <fullName evidence="7">RNA polymerase sigma-70 factor, ECF subfamily</fullName>
    </submittedName>
</protein>
<dbReference type="GO" id="GO:0016987">
    <property type="term" value="F:sigma factor activity"/>
    <property type="evidence" value="ECO:0007669"/>
    <property type="project" value="UniProtKB-KW"/>
</dbReference>
<dbReference type="GO" id="GO:0006352">
    <property type="term" value="P:DNA-templated transcription initiation"/>
    <property type="evidence" value="ECO:0007669"/>
    <property type="project" value="InterPro"/>
</dbReference>
<keyword evidence="4" id="KW-0804">Transcription</keyword>
<dbReference type="SUPFAM" id="SSF88946">
    <property type="entry name" value="Sigma2 domain of RNA polymerase sigma factors"/>
    <property type="match status" value="1"/>
</dbReference>
<dbReference type="RefSeq" id="WP_089837995.1">
    <property type="nucleotide sequence ID" value="NZ_FNBN01000012.1"/>
</dbReference>
<dbReference type="Gene3D" id="1.10.1740.10">
    <property type="match status" value="1"/>
</dbReference>
<dbReference type="Pfam" id="PF04542">
    <property type="entry name" value="Sigma70_r2"/>
    <property type="match status" value="1"/>
</dbReference>
<sequence>MGFLLHADDKELVVMLQAGDNDAFTELYNRYKKPLIIHSYKKTGDLEDAKEIVQEVFSTLWSQREQLPPILHVSAYLYTMVRNKVLNYIEHKQVEARYALNFQNFMDEGYNASDIQIREKELQQMIDKEIAALPPKMREVFILSRKEHLSHKEIAERLNISEFTVKNHIKGALKILRLKIGLCTLIALHYFL</sequence>
<dbReference type="InterPro" id="IPR014327">
    <property type="entry name" value="RNA_pol_sigma70_bacteroid"/>
</dbReference>
<dbReference type="STRING" id="104663.SAMN04488121_11229"/>
<dbReference type="SUPFAM" id="SSF88659">
    <property type="entry name" value="Sigma3 and sigma4 domains of RNA polymerase sigma factors"/>
    <property type="match status" value="1"/>
</dbReference>
<dbReference type="InterPro" id="IPR007627">
    <property type="entry name" value="RNA_pol_sigma70_r2"/>
</dbReference>
<evidence type="ECO:0000259" key="5">
    <source>
        <dbReference type="Pfam" id="PF04542"/>
    </source>
</evidence>
<dbReference type="InterPro" id="IPR013324">
    <property type="entry name" value="RNA_pol_sigma_r3/r4-like"/>
</dbReference>
<feature type="domain" description="RNA polymerase sigma factor 70 region 4 type 2" evidence="6">
    <location>
        <begin position="124"/>
        <end position="174"/>
    </location>
</feature>
<dbReference type="InterPro" id="IPR014284">
    <property type="entry name" value="RNA_pol_sigma-70_dom"/>
</dbReference>
<dbReference type="Proteomes" id="UP000199045">
    <property type="component" value="Unassembled WGS sequence"/>
</dbReference>
<gene>
    <name evidence="7" type="ORF">SAMN04488121_11229</name>
</gene>
<feature type="domain" description="RNA polymerase sigma-70 region 2" evidence="5">
    <location>
        <begin position="27"/>
        <end position="92"/>
    </location>
</feature>
<dbReference type="OrthoDB" id="659569at2"/>
<dbReference type="NCBIfam" id="TIGR02985">
    <property type="entry name" value="Sig70_bacteroi1"/>
    <property type="match status" value="1"/>
</dbReference>
<evidence type="ECO:0000313" key="7">
    <source>
        <dbReference type="EMBL" id="SDH40749.1"/>
    </source>
</evidence>
<dbReference type="Gene3D" id="1.10.10.10">
    <property type="entry name" value="Winged helix-like DNA-binding domain superfamily/Winged helix DNA-binding domain"/>
    <property type="match status" value="1"/>
</dbReference>
<dbReference type="PANTHER" id="PTHR43133">
    <property type="entry name" value="RNA POLYMERASE ECF-TYPE SIGMA FACTO"/>
    <property type="match status" value="1"/>
</dbReference>
<dbReference type="InterPro" id="IPR039425">
    <property type="entry name" value="RNA_pol_sigma-70-like"/>
</dbReference>
<dbReference type="AlphaFoldDB" id="A0A1G8C642"/>
<dbReference type="InterPro" id="IPR036388">
    <property type="entry name" value="WH-like_DNA-bd_sf"/>
</dbReference>
<dbReference type="NCBIfam" id="TIGR02937">
    <property type="entry name" value="sigma70-ECF"/>
    <property type="match status" value="1"/>
</dbReference>
<accession>A0A1G8C642</accession>
<dbReference type="PANTHER" id="PTHR43133:SF46">
    <property type="entry name" value="RNA POLYMERASE SIGMA-70 FACTOR ECF SUBFAMILY"/>
    <property type="match status" value="1"/>
</dbReference>
<reference evidence="7 8" key="1">
    <citation type="submission" date="2016-10" db="EMBL/GenBank/DDBJ databases">
        <authorList>
            <person name="de Groot N.N."/>
        </authorList>
    </citation>
    <scope>NUCLEOTIDE SEQUENCE [LARGE SCALE GENOMIC DNA]</scope>
    <source>
        <strain evidence="7 8">DSM 527</strain>
    </source>
</reference>
<dbReference type="EMBL" id="FNBN01000012">
    <property type="protein sequence ID" value="SDH40749.1"/>
    <property type="molecule type" value="Genomic_DNA"/>
</dbReference>
<evidence type="ECO:0000256" key="3">
    <source>
        <dbReference type="ARBA" id="ARBA00023082"/>
    </source>
</evidence>
<evidence type="ECO:0000313" key="8">
    <source>
        <dbReference type="Proteomes" id="UP000199045"/>
    </source>
</evidence>
<evidence type="ECO:0000259" key="6">
    <source>
        <dbReference type="Pfam" id="PF08281"/>
    </source>
</evidence>
<name>A0A1G8C642_CHIFI</name>
<dbReference type="InterPro" id="IPR013249">
    <property type="entry name" value="RNA_pol_sigma70_r4_t2"/>
</dbReference>
<evidence type="ECO:0000256" key="2">
    <source>
        <dbReference type="ARBA" id="ARBA00023015"/>
    </source>
</evidence>
<dbReference type="InterPro" id="IPR013325">
    <property type="entry name" value="RNA_pol_sigma_r2"/>
</dbReference>
<keyword evidence="2" id="KW-0805">Transcription regulation</keyword>
<organism evidence="7 8">
    <name type="scientific">Chitinophaga filiformis</name>
    <name type="common">Myxococcus filiformis</name>
    <name type="synonym">Flexibacter filiformis</name>
    <dbReference type="NCBI Taxonomy" id="104663"/>
    <lineage>
        <taxon>Bacteria</taxon>
        <taxon>Pseudomonadati</taxon>
        <taxon>Bacteroidota</taxon>
        <taxon>Chitinophagia</taxon>
        <taxon>Chitinophagales</taxon>
        <taxon>Chitinophagaceae</taxon>
        <taxon>Chitinophaga</taxon>
    </lineage>
</organism>
<proteinExistence type="inferred from homology"/>
<dbReference type="GO" id="GO:0003677">
    <property type="term" value="F:DNA binding"/>
    <property type="evidence" value="ECO:0007669"/>
    <property type="project" value="InterPro"/>
</dbReference>
<keyword evidence="3" id="KW-0731">Sigma factor</keyword>
<dbReference type="CDD" id="cd06171">
    <property type="entry name" value="Sigma70_r4"/>
    <property type="match status" value="1"/>
</dbReference>